<feature type="domain" description="SAF" evidence="3">
    <location>
        <begin position="71"/>
        <end position="133"/>
    </location>
</feature>
<keyword evidence="2" id="KW-1133">Transmembrane helix</keyword>
<feature type="transmembrane region" description="Helical" evidence="2">
    <location>
        <begin position="44"/>
        <end position="64"/>
    </location>
</feature>
<keyword evidence="4" id="KW-0966">Cell projection</keyword>
<evidence type="ECO:0000313" key="5">
    <source>
        <dbReference type="Proteomes" id="UP000572528"/>
    </source>
</evidence>
<keyword evidence="4" id="KW-0282">Flagellum</keyword>
<keyword evidence="2" id="KW-0812">Transmembrane</keyword>
<organism evidence="4 5">
    <name type="scientific">Actinomyces bowdenii</name>
    <dbReference type="NCBI Taxonomy" id="131109"/>
    <lineage>
        <taxon>Bacteria</taxon>
        <taxon>Bacillati</taxon>
        <taxon>Actinomycetota</taxon>
        <taxon>Actinomycetes</taxon>
        <taxon>Actinomycetales</taxon>
        <taxon>Actinomycetaceae</taxon>
        <taxon>Actinomyces</taxon>
    </lineage>
</organism>
<keyword evidence="2" id="KW-0472">Membrane</keyword>
<evidence type="ECO:0000256" key="2">
    <source>
        <dbReference type="SAM" id="Phobius"/>
    </source>
</evidence>
<comment type="caution">
    <text evidence="4">The sequence shown here is derived from an EMBL/GenBank/DDBJ whole genome shotgun (WGS) entry which is preliminary data.</text>
</comment>
<gene>
    <name evidence="4" type="ORF">HZZ05_00255</name>
</gene>
<dbReference type="Pfam" id="PF08666">
    <property type="entry name" value="SAF"/>
    <property type="match status" value="1"/>
</dbReference>
<sequence length="236" mass="24163">MAQPQDGRAIRRHDRDARGLRSTQAAKADSAGRLPSAPRERRPLLAVLAVLLIVGGAALAGFLATRLDHRVEMLVAADTIRAGEVIEREDLVSTPVSSGLGTLIRTDQVDQVVGRTARVEIAKGQLLDTSQLAAAAIPGEGRQVVGVSLEVGRFPANGFKAGDLVDVIDVNGQSVSIRGAQVLDAVPTSGTDGDWNSGAVVSIIVNEADAAALASAGAGGGIAVVLSTSDQPIQEG</sequence>
<proteinExistence type="predicted"/>
<evidence type="ECO:0000313" key="4">
    <source>
        <dbReference type="EMBL" id="NYS67991.1"/>
    </source>
</evidence>
<dbReference type="Proteomes" id="UP000572528">
    <property type="component" value="Unassembled WGS sequence"/>
</dbReference>
<name>A0A853EJ20_9ACTO</name>
<dbReference type="SMART" id="SM00858">
    <property type="entry name" value="SAF"/>
    <property type="match status" value="1"/>
</dbReference>
<evidence type="ECO:0000256" key="1">
    <source>
        <dbReference type="SAM" id="MobiDB-lite"/>
    </source>
</evidence>
<dbReference type="AlphaFoldDB" id="A0A853EJ20"/>
<dbReference type="RefSeq" id="WP_179899333.1">
    <property type="nucleotide sequence ID" value="NZ_JACBXV010000001.1"/>
</dbReference>
<accession>A0A853EJ20</accession>
<dbReference type="InterPro" id="IPR013974">
    <property type="entry name" value="SAF"/>
</dbReference>
<evidence type="ECO:0000259" key="3">
    <source>
        <dbReference type="SMART" id="SM00858"/>
    </source>
</evidence>
<dbReference type="InterPro" id="IPR057736">
    <property type="entry name" value="SAF_PseI/NeuA/NeuB"/>
</dbReference>
<reference evidence="4 5" key="1">
    <citation type="submission" date="2020-07" db="EMBL/GenBank/DDBJ databases">
        <title>MOT database genomes.</title>
        <authorList>
            <person name="Joseph S."/>
            <person name="Aduse-Opoku J."/>
            <person name="Hashim A."/>
            <person name="Wade W."/>
            <person name="Curtis M."/>
        </authorList>
    </citation>
    <scope>NUCLEOTIDE SEQUENCE [LARGE SCALE GENOMIC DNA]</scope>
    <source>
        <strain evidence="4 5">WMus004</strain>
    </source>
</reference>
<dbReference type="Gene3D" id="3.90.1210.10">
    <property type="entry name" value="Antifreeze-like/N-acetylneuraminic acid synthase C-terminal domain"/>
    <property type="match status" value="1"/>
</dbReference>
<keyword evidence="4" id="KW-0969">Cilium</keyword>
<dbReference type="EMBL" id="JACBXV010000001">
    <property type="protein sequence ID" value="NYS67991.1"/>
    <property type="molecule type" value="Genomic_DNA"/>
</dbReference>
<feature type="region of interest" description="Disordered" evidence="1">
    <location>
        <begin position="1"/>
        <end position="37"/>
    </location>
</feature>
<dbReference type="CDD" id="cd11615">
    <property type="entry name" value="SAF_NeuB_like"/>
    <property type="match status" value="1"/>
</dbReference>
<protein>
    <submittedName>
        <fullName evidence="4">Flagella basal body P-ring formation protein FlgA</fullName>
    </submittedName>
</protein>